<comment type="caution">
    <text evidence="2">The sequence shown here is derived from an EMBL/GenBank/DDBJ whole genome shotgun (WGS) entry which is preliminary data.</text>
</comment>
<dbReference type="EMBL" id="OCYT01000136">
    <property type="protein sequence ID" value="SON86774.1"/>
    <property type="molecule type" value="Genomic_DNA"/>
</dbReference>
<sequence length="62" mass="7043">MSCAMSEMSRYPGFCPRAILNKSDTLHTRLATESCFWLQGKRTRRRYPRGGIPRVTPAQAPS</sequence>
<organism evidence="2 3">
    <name type="scientific">Xanthomonas campestris pv. phaseoli</name>
    <dbReference type="NCBI Taxonomy" id="317013"/>
    <lineage>
        <taxon>Bacteria</taxon>
        <taxon>Pseudomonadati</taxon>
        <taxon>Pseudomonadota</taxon>
        <taxon>Gammaproteobacteria</taxon>
        <taxon>Lysobacterales</taxon>
        <taxon>Lysobacteraceae</taxon>
        <taxon>Xanthomonas</taxon>
    </lineage>
</organism>
<evidence type="ECO:0000313" key="1">
    <source>
        <dbReference type="EMBL" id="SON86774.1"/>
    </source>
</evidence>
<proteinExistence type="predicted"/>
<evidence type="ECO:0000313" key="3">
    <source>
        <dbReference type="Proteomes" id="UP000234166"/>
    </source>
</evidence>
<dbReference type="AlphaFoldDB" id="A0AB38E5X7"/>
<dbReference type="Proteomes" id="UP000234166">
    <property type="component" value="Unassembled WGS sequence"/>
</dbReference>
<dbReference type="EMBL" id="OCYS01000131">
    <property type="protein sequence ID" value="SON92201.1"/>
    <property type="molecule type" value="Genomic_DNA"/>
</dbReference>
<reference evidence="3 4" key="1">
    <citation type="submission" date="2017-10" db="EMBL/GenBank/DDBJ databases">
        <authorList>
            <person name="Regsiter A."/>
            <person name="William W."/>
        </authorList>
    </citation>
    <scope>NUCLEOTIDE SEQUENCE [LARGE SCALE GENOMIC DNA]</scope>
    <source>
        <strain evidence="1 4">CFBP6984</strain>
        <strain evidence="2 3">CFBP7430</strain>
    </source>
</reference>
<name>A0AB38E5X7_XANCH</name>
<dbReference type="Proteomes" id="UP000234181">
    <property type="component" value="Unassembled WGS sequence"/>
</dbReference>
<protein>
    <recommendedName>
        <fullName evidence="5">Transposase</fullName>
    </recommendedName>
</protein>
<gene>
    <name evidence="1" type="ORF">XAP6984_770021</name>
    <name evidence="2" type="ORF">XAP7430_730022</name>
</gene>
<keyword evidence="4" id="KW-1185">Reference proteome</keyword>
<evidence type="ECO:0000313" key="2">
    <source>
        <dbReference type="EMBL" id="SON92201.1"/>
    </source>
</evidence>
<evidence type="ECO:0000313" key="4">
    <source>
        <dbReference type="Proteomes" id="UP000234181"/>
    </source>
</evidence>
<evidence type="ECO:0008006" key="5">
    <source>
        <dbReference type="Google" id="ProtNLM"/>
    </source>
</evidence>
<accession>A0AB38E5X7</accession>